<name>A0A955LL01_UNCKA</name>
<dbReference type="AlphaFoldDB" id="A0A955LL01"/>
<evidence type="ECO:0000313" key="2">
    <source>
        <dbReference type="EMBL" id="MCA9392212.1"/>
    </source>
</evidence>
<accession>A0A955LL01</accession>
<protein>
    <submittedName>
        <fullName evidence="2">Uncharacterized protein</fullName>
    </submittedName>
</protein>
<feature type="transmembrane region" description="Helical" evidence="1">
    <location>
        <begin position="12"/>
        <end position="34"/>
    </location>
</feature>
<gene>
    <name evidence="2" type="ORF">KC614_03355</name>
</gene>
<sequence length="91" mass="10034">MNRDDDRLLDGGIVLFATTGLVGFLLMFLVMIATDNKAEWTTGFTILFLVTMGCLAVSAFMSLMSERWLALVVVVVSLIVVAFSYGPYAFR</sequence>
<evidence type="ECO:0000256" key="1">
    <source>
        <dbReference type="SAM" id="Phobius"/>
    </source>
</evidence>
<organism evidence="2 3">
    <name type="scientific">candidate division WWE3 bacterium</name>
    <dbReference type="NCBI Taxonomy" id="2053526"/>
    <lineage>
        <taxon>Bacteria</taxon>
        <taxon>Katanobacteria</taxon>
    </lineage>
</organism>
<feature type="transmembrane region" description="Helical" evidence="1">
    <location>
        <begin position="68"/>
        <end position="90"/>
    </location>
</feature>
<comment type="caution">
    <text evidence="2">The sequence shown here is derived from an EMBL/GenBank/DDBJ whole genome shotgun (WGS) entry which is preliminary data.</text>
</comment>
<dbReference type="EMBL" id="JAGQKZ010000027">
    <property type="protein sequence ID" value="MCA9392212.1"/>
    <property type="molecule type" value="Genomic_DNA"/>
</dbReference>
<feature type="transmembrane region" description="Helical" evidence="1">
    <location>
        <begin position="40"/>
        <end position="61"/>
    </location>
</feature>
<evidence type="ECO:0000313" key="3">
    <source>
        <dbReference type="Proteomes" id="UP000751518"/>
    </source>
</evidence>
<keyword evidence="1" id="KW-1133">Transmembrane helix</keyword>
<keyword evidence="1" id="KW-0472">Membrane</keyword>
<keyword evidence="1" id="KW-0812">Transmembrane</keyword>
<proteinExistence type="predicted"/>
<reference evidence="2" key="1">
    <citation type="submission" date="2020-04" db="EMBL/GenBank/DDBJ databases">
        <authorList>
            <person name="Zhang T."/>
        </authorList>
    </citation>
    <scope>NUCLEOTIDE SEQUENCE</scope>
    <source>
        <strain evidence="2">HKST-UBA03</strain>
    </source>
</reference>
<dbReference type="Proteomes" id="UP000751518">
    <property type="component" value="Unassembled WGS sequence"/>
</dbReference>
<reference evidence="2" key="2">
    <citation type="journal article" date="2021" name="Microbiome">
        <title>Successional dynamics and alternative stable states in a saline activated sludge microbial community over 9 years.</title>
        <authorList>
            <person name="Wang Y."/>
            <person name="Ye J."/>
            <person name="Ju F."/>
            <person name="Liu L."/>
            <person name="Boyd J.A."/>
            <person name="Deng Y."/>
            <person name="Parks D.H."/>
            <person name="Jiang X."/>
            <person name="Yin X."/>
            <person name="Woodcroft B.J."/>
            <person name="Tyson G.W."/>
            <person name="Hugenholtz P."/>
            <person name="Polz M.F."/>
            <person name="Zhang T."/>
        </authorList>
    </citation>
    <scope>NUCLEOTIDE SEQUENCE</scope>
    <source>
        <strain evidence="2">HKST-UBA03</strain>
    </source>
</reference>